<reference evidence="6 7" key="1">
    <citation type="submission" date="2021-01" db="EMBL/GenBank/DDBJ databases">
        <title>WGS of actinomycetes isolated from Thailand.</title>
        <authorList>
            <person name="Thawai C."/>
        </authorList>
    </citation>
    <scope>NUCLEOTIDE SEQUENCE [LARGE SCALE GENOMIC DNA]</scope>
    <source>
        <strain evidence="6 7">LPG 2</strain>
    </source>
</reference>
<dbReference type="EMBL" id="JAERRJ010000029">
    <property type="protein sequence ID" value="MBL1080265.1"/>
    <property type="molecule type" value="Genomic_DNA"/>
</dbReference>
<dbReference type="PROSITE" id="PS50975">
    <property type="entry name" value="ATP_GRASP"/>
    <property type="match status" value="1"/>
</dbReference>
<dbReference type="PANTHER" id="PTHR43585">
    <property type="entry name" value="FUMIPYRROLE BIOSYNTHESIS PROTEIN C"/>
    <property type="match status" value="1"/>
</dbReference>
<dbReference type="Pfam" id="PF13535">
    <property type="entry name" value="ATP-grasp_4"/>
    <property type="match status" value="1"/>
</dbReference>
<feature type="domain" description="ATP-grasp" evidence="5">
    <location>
        <begin position="120"/>
        <end position="212"/>
    </location>
</feature>
<dbReference type="Proteomes" id="UP000602198">
    <property type="component" value="Unassembled WGS sequence"/>
</dbReference>
<evidence type="ECO:0000313" key="7">
    <source>
        <dbReference type="Proteomes" id="UP000602198"/>
    </source>
</evidence>
<organism evidence="6 7">
    <name type="scientific">Nocardia acididurans</name>
    <dbReference type="NCBI Taxonomy" id="2802282"/>
    <lineage>
        <taxon>Bacteria</taxon>
        <taxon>Bacillati</taxon>
        <taxon>Actinomycetota</taxon>
        <taxon>Actinomycetes</taxon>
        <taxon>Mycobacteriales</taxon>
        <taxon>Nocardiaceae</taxon>
        <taxon>Nocardia</taxon>
    </lineage>
</organism>
<evidence type="ECO:0000256" key="3">
    <source>
        <dbReference type="ARBA" id="ARBA00022840"/>
    </source>
</evidence>
<protein>
    <submittedName>
        <fullName evidence="6">ATP-grasp domain-containing protein</fullName>
    </submittedName>
</protein>
<evidence type="ECO:0000256" key="2">
    <source>
        <dbReference type="ARBA" id="ARBA00022741"/>
    </source>
</evidence>
<gene>
    <name evidence="6" type="ORF">JK358_38305</name>
</gene>
<keyword evidence="3 4" id="KW-0067">ATP-binding</keyword>
<accession>A0ABS1MJP1</accession>
<dbReference type="RefSeq" id="WP_201958667.1">
    <property type="nucleotide sequence ID" value="NZ_JAERRJ010000029.1"/>
</dbReference>
<dbReference type="Gene3D" id="3.30.470.20">
    <property type="entry name" value="ATP-grasp fold, B domain"/>
    <property type="match status" value="1"/>
</dbReference>
<dbReference type="InterPro" id="IPR011761">
    <property type="entry name" value="ATP-grasp"/>
</dbReference>
<keyword evidence="2 4" id="KW-0547">Nucleotide-binding</keyword>
<evidence type="ECO:0000313" key="6">
    <source>
        <dbReference type="EMBL" id="MBL1080265.1"/>
    </source>
</evidence>
<evidence type="ECO:0000259" key="5">
    <source>
        <dbReference type="PROSITE" id="PS50975"/>
    </source>
</evidence>
<dbReference type="SUPFAM" id="SSF56059">
    <property type="entry name" value="Glutathione synthetase ATP-binding domain-like"/>
    <property type="match status" value="1"/>
</dbReference>
<name>A0ABS1MJP1_9NOCA</name>
<evidence type="ECO:0000256" key="1">
    <source>
        <dbReference type="ARBA" id="ARBA00022598"/>
    </source>
</evidence>
<feature type="non-terminal residue" evidence="6">
    <location>
        <position position="298"/>
    </location>
</feature>
<proteinExistence type="predicted"/>
<keyword evidence="1" id="KW-0436">Ligase</keyword>
<sequence>MTTSPCIAIVDSYAPTKALVDQFKRSGCNVVRVQSGREVPFAFRIGQYRHTDYANNILSNLIHEGDLSRTAEQTGRFAPVAVIAGTETGVELADALSEKIGTPGNGTKLSAARRDKYLMNEALRHAGIAAVRQIRAQTEDELEEWHRKNGGRIVVKPVASGGGDSVFFCDTPEQSAEAFTRIHRSENILSMRNFGVVAQEYLSGVEYMINTVSCHGLHRVCEIWRTTRLTANGVLDLTEGQHLVREIGSAEQRLINYSHRVLDVLGIMYGPAHLEMKSTSRGPVLLEAGARLCGGNLP</sequence>
<dbReference type="InterPro" id="IPR052032">
    <property type="entry name" value="ATP-dep_AA_Ligase"/>
</dbReference>
<comment type="caution">
    <text evidence="6">The sequence shown here is derived from an EMBL/GenBank/DDBJ whole genome shotgun (WGS) entry which is preliminary data.</text>
</comment>
<evidence type="ECO:0000256" key="4">
    <source>
        <dbReference type="PROSITE-ProRule" id="PRU00409"/>
    </source>
</evidence>
<keyword evidence="7" id="KW-1185">Reference proteome</keyword>
<dbReference type="PANTHER" id="PTHR43585:SF2">
    <property type="entry name" value="ATP-GRASP ENZYME FSQD"/>
    <property type="match status" value="1"/>
</dbReference>